<dbReference type="InterPro" id="IPR011009">
    <property type="entry name" value="Kinase-like_dom_sf"/>
</dbReference>
<dbReference type="SUPFAM" id="SSF56112">
    <property type="entry name" value="Protein kinase-like (PK-like)"/>
    <property type="match status" value="1"/>
</dbReference>
<evidence type="ECO:0000259" key="1">
    <source>
        <dbReference type="SMART" id="SM00587"/>
    </source>
</evidence>
<protein>
    <submittedName>
        <fullName evidence="2">CSON000643 protein</fullName>
    </submittedName>
</protein>
<dbReference type="EMBL" id="UFQT01000109">
    <property type="protein sequence ID" value="SSX20136.1"/>
    <property type="molecule type" value="Genomic_DNA"/>
</dbReference>
<name>A0A336LPX7_CULSO</name>
<dbReference type="OMA" id="CYASLCD"/>
<proteinExistence type="predicted"/>
<dbReference type="SMART" id="SM00587">
    <property type="entry name" value="CHK"/>
    <property type="match status" value="1"/>
</dbReference>
<dbReference type="PANTHER" id="PTHR11012">
    <property type="entry name" value="PROTEIN KINASE-LIKE DOMAIN-CONTAINING"/>
    <property type="match status" value="1"/>
</dbReference>
<dbReference type="AlphaFoldDB" id="A0A336LPX7"/>
<evidence type="ECO:0000313" key="2">
    <source>
        <dbReference type="EMBL" id="SSX20136.1"/>
    </source>
</evidence>
<accession>A0A336LPX7</accession>
<sequence length="418" mass="48369">MSLSDISTKFNEKTLENIVAQYSGTKCVGWRFMGGFKKGDSYLSQVFRLQIDGQRNDDNFQINTIIKSIPQNIGRRKTFRSDDFFRNEINFYKHTMKACLDHQNKITDNDKKKFNALPRCIDAFSDGENDFIVLEDLGVKGYGTVSRQTGMDFNHCKMAIETLGKFHAVSLAFRYQKPQEFEKFVLQFVEETYYDDKYHSWYKKFQHDQIVTALDAIEKEYPDTDIEVKSRDFLTNNLYGKLVKLTHDQNRYSVLGHGDCWTPNFLFKYGVDATIPIDVKMIDFQLARFASPALDISFFIYSCTTQDLRVTHYDDLLKAYHDALADQLKVYNLDVENVFPFRALNEEMLKSACFGIGMGIESIPFSVMDDEETGDLDTIEGENAVDVTTVWIMRPIKSKEGRLRLADTFKHAVQMGYI</sequence>
<dbReference type="InterPro" id="IPR004119">
    <property type="entry name" value="EcKL"/>
</dbReference>
<gene>
    <name evidence="2" type="primary">CSON000643</name>
</gene>
<dbReference type="VEuPathDB" id="VectorBase:CSON000643"/>
<dbReference type="PANTHER" id="PTHR11012:SF57">
    <property type="entry name" value="LD10016P"/>
    <property type="match status" value="1"/>
</dbReference>
<dbReference type="Gene3D" id="3.90.1200.10">
    <property type="match status" value="1"/>
</dbReference>
<feature type="domain" description="CHK kinase-like" evidence="1">
    <location>
        <begin position="132"/>
        <end position="330"/>
    </location>
</feature>
<dbReference type="Pfam" id="PF02958">
    <property type="entry name" value="EcKL"/>
    <property type="match status" value="1"/>
</dbReference>
<reference evidence="2" key="1">
    <citation type="submission" date="2018-07" db="EMBL/GenBank/DDBJ databases">
        <authorList>
            <person name="Quirk P.G."/>
            <person name="Krulwich T.A."/>
        </authorList>
    </citation>
    <scope>NUCLEOTIDE SEQUENCE</scope>
</reference>
<dbReference type="InterPro" id="IPR015897">
    <property type="entry name" value="CHK_kinase-like"/>
</dbReference>
<organism evidence="2">
    <name type="scientific">Culicoides sonorensis</name>
    <name type="common">Biting midge</name>
    <dbReference type="NCBI Taxonomy" id="179676"/>
    <lineage>
        <taxon>Eukaryota</taxon>
        <taxon>Metazoa</taxon>
        <taxon>Ecdysozoa</taxon>
        <taxon>Arthropoda</taxon>
        <taxon>Hexapoda</taxon>
        <taxon>Insecta</taxon>
        <taxon>Pterygota</taxon>
        <taxon>Neoptera</taxon>
        <taxon>Endopterygota</taxon>
        <taxon>Diptera</taxon>
        <taxon>Nematocera</taxon>
        <taxon>Chironomoidea</taxon>
        <taxon>Ceratopogonidae</taxon>
        <taxon>Ceratopogoninae</taxon>
        <taxon>Culicoides</taxon>
        <taxon>Monoculicoides</taxon>
    </lineage>
</organism>